<evidence type="ECO:0000256" key="2">
    <source>
        <dbReference type="ARBA" id="ARBA00013194"/>
    </source>
</evidence>
<dbReference type="PROSITE" id="PS50059">
    <property type="entry name" value="FKBP_PPIASE"/>
    <property type="match status" value="1"/>
</dbReference>
<evidence type="ECO:0000256" key="4">
    <source>
        <dbReference type="ARBA" id="ARBA00023235"/>
    </source>
</evidence>
<keyword evidence="4 6" id="KW-0413">Isomerase</keyword>
<comment type="catalytic activity">
    <reaction evidence="1 6">
        <text>[protein]-peptidylproline (omega=180) = [protein]-peptidylproline (omega=0)</text>
        <dbReference type="Rhea" id="RHEA:16237"/>
        <dbReference type="Rhea" id="RHEA-COMP:10747"/>
        <dbReference type="Rhea" id="RHEA-COMP:10748"/>
        <dbReference type="ChEBI" id="CHEBI:83833"/>
        <dbReference type="ChEBI" id="CHEBI:83834"/>
        <dbReference type="EC" id="5.2.1.8"/>
    </reaction>
</comment>
<evidence type="ECO:0000256" key="5">
    <source>
        <dbReference type="ARBA" id="ARBA00038106"/>
    </source>
</evidence>
<name>A0ABR1JZC1_9AGAR</name>
<sequence length="130" mass="14547">MGVTIDTISPGDGAHFPKKGDRVTIHYVGKLLDGSVFDSSRDRGEPFVTEIGVGRLSRDGMRVRQSYLALLVVDGRRLTSIGLLYRCSATVFGPESRPHCNTRLCIWRPRFPSYYPSKFDAKIRGRAVED</sequence>
<dbReference type="Gene3D" id="3.10.50.40">
    <property type="match status" value="1"/>
</dbReference>
<reference evidence="8 9" key="1">
    <citation type="submission" date="2024-01" db="EMBL/GenBank/DDBJ databases">
        <title>A draft genome for the cacao thread blight pathogen Marasmiellus scandens.</title>
        <authorList>
            <person name="Baruah I.K."/>
            <person name="Leung J."/>
            <person name="Bukari Y."/>
            <person name="Amoako-Attah I."/>
            <person name="Meinhardt L.W."/>
            <person name="Bailey B.A."/>
            <person name="Cohen S.P."/>
        </authorList>
    </citation>
    <scope>NUCLEOTIDE SEQUENCE [LARGE SCALE GENOMIC DNA]</scope>
    <source>
        <strain evidence="8 9">GH-19</strain>
    </source>
</reference>
<dbReference type="PANTHER" id="PTHR10516">
    <property type="entry name" value="PEPTIDYL-PROLYL CIS-TRANS ISOMERASE"/>
    <property type="match status" value="1"/>
</dbReference>
<dbReference type="EMBL" id="JBANRG010000003">
    <property type="protein sequence ID" value="KAK7468231.1"/>
    <property type="molecule type" value="Genomic_DNA"/>
</dbReference>
<dbReference type="Proteomes" id="UP001498398">
    <property type="component" value="Unassembled WGS sequence"/>
</dbReference>
<dbReference type="InterPro" id="IPR046357">
    <property type="entry name" value="PPIase_dom_sf"/>
</dbReference>
<evidence type="ECO:0000256" key="3">
    <source>
        <dbReference type="ARBA" id="ARBA00023110"/>
    </source>
</evidence>
<evidence type="ECO:0000313" key="8">
    <source>
        <dbReference type="EMBL" id="KAK7468231.1"/>
    </source>
</evidence>
<dbReference type="EC" id="5.2.1.8" evidence="2 6"/>
<dbReference type="SUPFAM" id="SSF54534">
    <property type="entry name" value="FKBP-like"/>
    <property type="match status" value="1"/>
</dbReference>
<comment type="similarity">
    <text evidence="5">Belongs to the FKBP-type PPIase family. FKBP1 subfamily.</text>
</comment>
<proteinExistence type="inferred from homology"/>
<evidence type="ECO:0000313" key="9">
    <source>
        <dbReference type="Proteomes" id="UP001498398"/>
    </source>
</evidence>
<accession>A0ABR1JZC1</accession>
<feature type="domain" description="PPIase FKBP-type" evidence="7">
    <location>
        <begin position="20"/>
        <end position="127"/>
    </location>
</feature>
<evidence type="ECO:0000256" key="1">
    <source>
        <dbReference type="ARBA" id="ARBA00000971"/>
    </source>
</evidence>
<evidence type="ECO:0000259" key="7">
    <source>
        <dbReference type="PROSITE" id="PS50059"/>
    </source>
</evidence>
<keyword evidence="9" id="KW-1185">Reference proteome</keyword>
<protein>
    <recommendedName>
        <fullName evidence="2 6">peptidylprolyl isomerase</fullName>
        <ecNumber evidence="2 6">5.2.1.8</ecNumber>
    </recommendedName>
</protein>
<dbReference type="InterPro" id="IPR050689">
    <property type="entry name" value="FKBP-type_PPIase"/>
</dbReference>
<gene>
    <name evidence="8" type="ORF">VKT23_002739</name>
</gene>
<dbReference type="Pfam" id="PF00254">
    <property type="entry name" value="FKBP_C"/>
    <property type="match status" value="1"/>
</dbReference>
<dbReference type="PANTHER" id="PTHR10516:SF443">
    <property type="entry name" value="FK506-BINDING PROTEIN 59-RELATED"/>
    <property type="match status" value="1"/>
</dbReference>
<dbReference type="InterPro" id="IPR001179">
    <property type="entry name" value="PPIase_FKBP_dom"/>
</dbReference>
<keyword evidence="3 6" id="KW-0697">Rotamase</keyword>
<evidence type="ECO:0000256" key="6">
    <source>
        <dbReference type="PROSITE-ProRule" id="PRU00277"/>
    </source>
</evidence>
<comment type="caution">
    <text evidence="8">The sequence shown here is derived from an EMBL/GenBank/DDBJ whole genome shotgun (WGS) entry which is preliminary data.</text>
</comment>
<organism evidence="8 9">
    <name type="scientific">Marasmiellus scandens</name>
    <dbReference type="NCBI Taxonomy" id="2682957"/>
    <lineage>
        <taxon>Eukaryota</taxon>
        <taxon>Fungi</taxon>
        <taxon>Dikarya</taxon>
        <taxon>Basidiomycota</taxon>
        <taxon>Agaricomycotina</taxon>
        <taxon>Agaricomycetes</taxon>
        <taxon>Agaricomycetidae</taxon>
        <taxon>Agaricales</taxon>
        <taxon>Marasmiineae</taxon>
        <taxon>Omphalotaceae</taxon>
        <taxon>Marasmiellus</taxon>
    </lineage>
</organism>